<keyword evidence="7" id="KW-0808">Transferase</keyword>
<keyword evidence="3" id="KW-0663">Pyridoxal phosphate</keyword>
<evidence type="ECO:0000256" key="4">
    <source>
        <dbReference type="ARBA" id="ARBA00050776"/>
    </source>
</evidence>
<dbReference type="InterPro" id="IPR015422">
    <property type="entry name" value="PyrdxlP-dep_Trfase_small"/>
</dbReference>
<feature type="domain" description="Aminotransferase class V" evidence="6">
    <location>
        <begin position="102"/>
        <end position="463"/>
    </location>
</feature>
<sequence>MSYLSQLERSFIESGALAAPGELLGTGGDTAVRDLRTPSAPSNATPLRGRVGFAQDVVPTAVDPRPVAQAPSAGRGEIAPLAALVGADQTAPLVTGGELRYVNLDIAASAPALVAVAERVAEFLPYYSSVHRGSGYASIVSTGAYENARRVIADFVGARFDDVVQVVRHTTDAFNLLARAVPGDVVHLDLEHHANLLPWRSSGSRQVAVAGTLEETLVALDAELAKAPAALLAVTGASNVTGELLPLDRLVAIAKAHGARIAVDGAQLVPHRRIDIEAAGIDYVAFSGHKVYAPYGAGVLVGRRDWLDAASPLLLGGGAVREVSTTGVSFAATPARHEAGTPNVVGAVAIAAALEELERIGEDAVVAHETALRTRLVDGLRQLPGVRVLEIWPGEAEVIGVATFSVEGFSAEQVAHFLSAEWGVGVRDGRFCAHPLLARLNGGRTAVRASLGLGSSSSDVHRLLAGIDQLVTHGPEWTYGVDGLPSVDPRPLPAWATGGAVAAAPCRD</sequence>
<dbReference type="RefSeq" id="WP_128221386.1">
    <property type="nucleotide sequence ID" value="NZ_CP034929.1"/>
</dbReference>
<evidence type="ECO:0000256" key="2">
    <source>
        <dbReference type="ARBA" id="ARBA00010447"/>
    </source>
</evidence>
<comment type="similarity">
    <text evidence="2">Belongs to the class-V pyridoxal-phosphate-dependent aminotransferase family. Csd subfamily.</text>
</comment>
<evidence type="ECO:0000256" key="1">
    <source>
        <dbReference type="ARBA" id="ARBA00001933"/>
    </source>
</evidence>
<dbReference type="GO" id="GO:0008483">
    <property type="term" value="F:transaminase activity"/>
    <property type="evidence" value="ECO:0007669"/>
    <property type="project" value="UniProtKB-KW"/>
</dbReference>
<dbReference type="Gene3D" id="3.40.640.10">
    <property type="entry name" value="Type I PLP-dependent aspartate aminotransferase-like (Major domain)"/>
    <property type="match status" value="1"/>
</dbReference>
<dbReference type="InterPro" id="IPR015421">
    <property type="entry name" value="PyrdxlP-dep_Trfase_major"/>
</dbReference>
<dbReference type="PANTHER" id="PTHR43586:SF8">
    <property type="entry name" value="CYSTEINE DESULFURASE 1, CHLOROPLASTIC"/>
    <property type="match status" value="1"/>
</dbReference>
<comment type="cofactor">
    <cofactor evidence="1 5">
        <name>pyridoxal 5'-phosphate</name>
        <dbReference type="ChEBI" id="CHEBI:597326"/>
    </cofactor>
</comment>
<evidence type="ECO:0000256" key="5">
    <source>
        <dbReference type="RuleBase" id="RU004504"/>
    </source>
</evidence>
<name>A0ABW1QY85_9ACTN</name>
<evidence type="ECO:0000256" key="3">
    <source>
        <dbReference type="ARBA" id="ARBA00022898"/>
    </source>
</evidence>
<comment type="caution">
    <text evidence="7">The sequence shown here is derived from an EMBL/GenBank/DDBJ whole genome shotgun (WGS) entry which is preliminary data.</text>
</comment>
<evidence type="ECO:0000259" key="6">
    <source>
        <dbReference type="Pfam" id="PF00266"/>
    </source>
</evidence>
<keyword evidence="8" id="KW-1185">Reference proteome</keyword>
<evidence type="ECO:0000313" key="7">
    <source>
        <dbReference type="EMBL" id="MFC6153584.1"/>
    </source>
</evidence>
<dbReference type="EMBL" id="JBHSQI010000003">
    <property type="protein sequence ID" value="MFC6153584.1"/>
    <property type="molecule type" value="Genomic_DNA"/>
</dbReference>
<dbReference type="SUPFAM" id="SSF53383">
    <property type="entry name" value="PLP-dependent transferases"/>
    <property type="match status" value="1"/>
</dbReference>
<gene>
    <name evidence="7" type="ORF">ACFPWU_07890</name>
</gene>
<protein>
    <submittedName>
        <fullName evidence="7">Aminotransferase class V-fold PLP-dependent enzyme</fullName>
    </submittedName>
</protein>
<dbReference type="InterPro" id="IPR015424">
    <property type="entry name" value="PyrdxlP-dep_Trfase"/>
</dbReference>
<dbReference type="PANTHER" id="PTHR43586">
    <property type="entry name" value="CYSTEINE DESULFURASE"/>
    <property type="match status" value="1"/>
</dbReference>
<organism evidence="7 8">
    <name type="scientific">Nocardioides yefusunii</name>
    <dbReference type="NCBI Taxonomy" id="2500546"/>
    <lineage>
        <taxon>Bacteria</taxon>
        <taxon>Bacillati</taxon>
        <taxon>Actinomycetota</taxon>
        <taxon>Actinomycetes</taxon>
        <taxon>Propionibacteriales</taxon>
        <taxon>Nocardioidaceae</taxon>
        <taxon>Nocardioides</taxon>
    </lineage>
</organism>
<reference evidence="8" key="1">
    <citation type="journal article" date="2019" name="Int. J. Syst. Evol. Microbiol.">
        <title>The Global Catalogue of Microorganisms (GCM) 10K type strain sequencing project: providing services to taxonomists for standard genome sequencing and annotation.</title>
        <authorList>
            <consortium name="The Broad Institute Genomics Platform"/>
            <consortium name="The Broad Institute Genome Sequencing Center for Infectious Disease"/>
            <person name="Wu L."/>
            <person name="Ma J."/>
        </authorList>
    </citation>
    <scope>NUCLEOTIDE SEQUENCE [LARGE SCALE GENOMIC DNA]</scope>
    <source>
        <strain evidence="8">DFY28</strain>
    </source>
</reference>
<evidence type="ECO:0000313" key="8">
    <source>
        <dbReference type="Proteomes" id="UP001596098"/>
    </source>
</evidence>
<accession>A0ABW1QY85</accession>
<dbReference type="Pfam" id="PF00266">
    <property type="entry name" value="Aminotran_5"/>
    <property type="match status" value="1"/>
</dbReference>
<dbReference type="Proteomes" id="UP001596098">
    <property type="component" value="Unassembled WGS sequence"/>
</dbReference>
<dbReference type="InterPro" id="IPR020578">
    <property type="entry name" value="Aminotrans_V_PyrdxlP_BS"/>
</dbReference>
<dbReference type="Gene3D" id="3.90.1150.10">
    <property type="entry name" value="Aspartate Aminotransferase, domain 1"/>
    <property type="match status" value="1"/>
</dbReference>
<comment type="catalytic activity">
    <reaction evidence="4">
        <text>(sulfur carrier)-H + L-cysteine = (sulfur carrier)-SH + L-alanine</text>
        <dbReference type="Rhea" id="RHEA:43892"/>
        <dbReference type="Rhea" id="RHEA-COMP:14737"/>
        <dbReference type="Rhea" id="RHEA-COMP:14739"/>
        <dbReference type="ChEBI" id="CHEBI:29917"/>
        <dbReference type="ChEBI" id="CHEBI:35235"/>
        <dbReference type="ChEBI" id="CHEBI:57972"/>
        <dbReference type="ChEBI" id="CHEBI:64428"/>
        <dbReference type="EC" id="2.8.1.7"/>
    </reaction>
</comment>
<dbReference type="PROSITE" id="PS00595">
    <property type="entry name" value="AA_TRANSFER_CLASS_5"/>
    <property type="match status" value="1"/>
</dbReference>
<dbReference type="InterPro" id="IPR000192">
    <property type="entry name" value="Aminotrans_V_dom"/>
</dbReference>
<keyword evidence="7" id="KW-0032">Aminotransferase</keyword>
<proteinExistence type="inferred from homology"/>